<dbReference type="STRING" id="101091.A0A1C7NSC5"/>
<name>A0A1C7NSC5_9FUNG</name>
<dbReference type="InterPro" id="IPR000198">
    <property type="entry name" value="RhoGAP_dom"/>
</dbReference>
<evidence type="ECO:0000259" key="4">
    <source>
        <dbReference type="PROSITE" id="PS50238"/>
    </source>
</evidence>
<dbReference type="GO" id="GO:0007165">
    <property type="term" value="P:signal transduction"/>
    <property type="evidence" value="ECO:0007669"/>
    <property type="project" value="InterPro"/>
</dbReference>
<reference evidence="5 6" key="1">
    <citation type="submission" date="2016-03" db="EMBL/GenBank/DDBJ databases">
        <title>Choanephora cucurbitarum.</title>
        <authorList>
            <person name="Min B."/>
            <person name="Park H."/>
            <person name="Park J.-H."/>
            <person name="Shin H.-D."/>
            <person name="Choi I.-G."/>
        </authorList>
    </citation>
    <scope>NUCLEOTIDE SEQUENCE [LARGE SCALE GENOMIC DNA]</scope>
    <source>
        <strain evidence="5 6">KUS-F28377</strain>
    </source>
</reference>
<dbReference type="PANTHER" id="PTHR23176:SF128">
    <property type="entry name" value="RHO GTPASE-ACTIVATING PROTEIN RGD1"/>
    <property type="match status" value="1"/>
</dbReference>
<evidence type="ECO:0000256" key="1">
    <source>
        <dbReference type="ARBA" id="ARBA00022468"/>
    </source>
</evidence>
<dbReference type="SUPFAM" id="SSF48350">
    <property type="entry name" value="GTPase activation domain, GAP"/>
    <property type="match status" value="1"/>
</dbReference>
<accession>A0A1C7NSC5</accession>
<proteinExistence type="predicted"/>
<feature type="coiled-coil region" evidence="2">
    <location>
        <begin position="9"/>
        <end position="43"/>
    </location>
</feature>
<keyword evidence="2" id="KW-0175">Coiled coil</keyword>
<evidence type="ECO:0000256" key="3">
    <source>
        <dbReference type="SAM" id="MobiDB-lite"/>
    </source>
</evidence>
<protein>
    <submittedName>
        <fullName evidence="5">Beta-chimaerin</fullName>
    </submittedName>
</protein>
<evidence type="ECO:0000313" key="5">
    <source>
        <dbReference type="EMBL" id="OBZ90184.1"/>
    </source>
</evidence>
<dbReference type="Gene3D" id="1.10.555.10">
    <property type="entry name" value="Rho GTPase activation protein"/>
    <property type="match status" value="1"/>
</dbReference>
<feature type="domain" description="Rho-GAP" evidence="4">
    <location>
        <begin position="212"/>
        <end position="392"/>
    </location>
</feature>
<keyword evidence="6" id="KW-1185">Reference proteome</keyword>
<dbReference type="CDD" id="cd00159">
    <property type="entry name" value="RhoGAP"/>
    <property type="match status" value="1"/>
</dbReference>
<sequence>MLAHWKTIEQFYVNRLNSLQKEIESAIQQNEKLSIARDELVQDILHLHKKSTELTMKNECLTKSITEKQELKKTHYITETRGVTLEDTPYTPPSPPPISGGNEHHVAEVTFESKSEQPPKLNPENVRQPGLFRKISLRLSTKKRRQEDHQPPLQISDPLNAPAPISSPTVDAIAPTASISEPLLHPAAVVTSSFDCSSPVTQKRKKNAIFGNDLVQQAKSENTRIPFIILNCIREVELRGLSVEGIYRKSGTLIQIKELQDAMSEQKNIMLSQYQDVSVITSVLKLYFRELPTPLISNDFICPADMQVQERVDKICSLLRLMPNECYHTLKYLMEHLRRVHQNHTINRMPSKNLAVIFGPTLMRFTAGNEEQQMRDMIDTIDFFILHSHVIFAEL</sequence>
<dbReference type="InterPro" id="IPR050729">
    <property type="entry name" value="Rho-GAP"/>
</dbReference>
<dbReference type="AlphaFoldDB" id="A0A1C7NSC5"/>
<feature type="region of interest" description="Disordered" evidence="3">
    <location>
        <begin position="110"/>
        <end position="161"/>
    </location>
</feature>
<evidence type="ECO:0000256" key="2">
    <source>
        <dbReference type="SAM" id="Coils"/>
    </source>
</evidence>
<dbReference type="OrthoDB" id="79452at2759"/>
<keyword evidence="1" id="KW-0343">GTPase activation</keyword>
<dbReference type="GO" id="GO:0005737">
    <property type="term" value="C:cytoplasm"/>
    <property type="evidence" value="ECO:0007669"/>
    <property type="project" value="TreeGrafter"/>
</dbReference>
<gene>
    <name evidence="5" type="primary">Chn2_0</name>
    <name evidence="5" type="ORF">A0J61_01771</name>
</gene>
<dbReference type="InParanoid" id="A0A1C7NSC5"/>
<dbReference type="Proteomes" id="UP000093000">
    <property type="component" value="Unassembled WGS sequence"/>
</dbReference>
<dbReference type="GO" id="GO:0005096">
    <property type="term" value="F:GTPase activator activity"/>
    <property type="evidence" value="ECO:0007669"/>
    <property type="project" value="UniProtKB-KW"/>
</dbReference>
<dbReference type="InterPro" id="IPR008936">
    <property type="entry name" value="Rho_GTPase_activation_prot"/>
</dbReference>
<dbReference type="SMART" id="SM00324">
    <property type="entry name" value="RhoGAP"/>
    <property type="match status" value="1"/>
</dbReference>
<organism evidence="5 6">
    <name type="scientific">Choanephora cucurbitarum</name>
    <dbReference type="NCBI Taxonomy" id="101091"/>
    <lineage>
        <taxon>Eukaryota</taxon>
        <taxon>Fungi</taxon>
        <taxon>Fungi incertae sedis</taxon>
        <taxon>Mucoromycota</taxon>
        <taxon>Mucoromycotina</taxon>
        <taxon>Mucoromycetes</taxon>
        <taxon>Mucorales</taxon>
        <taxon>Mucorineae</taxon>
        <taxon>Choanephoraceae</taxon>
        <taxon>Choanephoroideae</taxon>
        <taxon>Choanephora</taxon>
    </lineage>
</organism>
<comment type="caution">
    <text evidence="5">The sequence shown here is derived from an EMBL/GenBank/DDBJ whole genome shotgun (WGS) entry which is preliminary data.</text>
</comment>
<evidence type="ECO:0000313" key="6">
    <source>
        <dbReference type="Proteomes" id="UP000093000"/>
    </source>
</evidence>
<dbReference type="EMBL" id="LUGH01000060">
    <property type="protein sequence ID" value="OBZ90184.1"/>
    <property type="molecule type" value="Genomic_DNA"/>
</dbReference>
<dbReference type="Pfam" id="PF00620">
    <property type="entry name" value="RhoGAP"/>
    <property type="match status" value="1"/>
</dbReference>
<dbReference type="PROSITE" id="PS50238">
    <property type="entry name" value="RHOGAP"/>
    <property type="match status" value="1"/>
</dbReference>
<dbReference type="PANTHER" id="PTHR23176">
    <property type="entry name" value="RHO/RAC/CDC GTPASE-ACTIVATING PROTEIN"/>
    <property type="match status" value="1"/>
</dbReference>